<dbReference type="Gene3D" id="3.10.20.30">
    <property type="match status" value="1"/>
</dbReference>
<evidence type="ECO:0000256" key="4">
    <source>
        <dbReference type="ARBA" id="ARBA00022723"/>
    </source>
</evidence>
<evidence type="ECO:0000256" key="1">
    <source>
        <dbReference type="ARBA" id="ARBA00007874"/>
    </source>
</evidence>
<dbReference type="EMBL" id="HBGQ01044257">
    <property type="protein sequence ID" value="CAD9440132.1"/>
    <property type="molecule type" value="Transcribed_RNA"/>
</dbReference>
<proteinExistence type="inferred from homology"/>
<keyword evidence="4 8" id="KW-0479">Metal-binding</keyword>
<feature type="domain" description="2Fe-2S ferredoxin-type" evidence="9">
    <location>
        <begin position="22"/>
        <end position="112"/>
    </location>
</feature>
<evidence type="ECO:0000256" key="2">
    <source>
        <dbReference type="ARBA" id="ARBA00022448"/>
    </source>
</evidence>
<keyword evidence="6 8" id="KW-0408">Iron</keyword>
<evidence type="ECO:0000256" key="6">
    <source>
        <dbReference type="ARBA" id="ARBA00023004"/>
    </source>
</evidence>
<dbReference type="InterPro" id="IPR012675">
    <property type="entry name" value="Beta-grasp_dom_sf"/>
</dbReference>
<gene>
    <name evidence="10" type="ORF">AAND1436_LOCUS21649</name>
</gene>
<dbReference type="InterPro" id="IPR036010">
    <property type="entry name" value="2Fe-2S_ferredoxin-like_sf"/>
</dbReference>
<reference evidence="10" key="1">
    <citation type="submission" date="2021-01" db="EMBL/GenBank/DDBJ databases">
        <authorList>
            <person name="Corre E."/>
            <person name="Pelletier E."/>
            <person name="Niang G."/>
            <person name="Scheremetjew M."/>
            <person name="Finn R."/>
            <person name="Kale V."/>
            <person name="Holt S."/>
            <person name="Cochrane G."/>
            <person name="Meng A."/>
            <person name="Brown T."/>
            <person name="Cohen L."/>
        </authorList>
    </citation>
    <scope>NUCLEOTIDE SEQUENCE</scope>
    <source>
        <strain evidence="10">CCMP2222</strain>
    </source>
</reference>
<keyword evidence="3 8" id="KW-0001">2Fe-2S</keyword>
<dbReference type="PANTHER" id="PTHR43112:SF3">
    <property type="entry name" value="FERREDOXIN-2, CHLOROPLASTIC"/>
    <property type="match status" value="1"/>
</dbReference>
<evidence type="ECO:0000256" key="5">
    <source>
        <dbReference type="ARBA" id="ARBA00022982"/>
    </source>
</evidence>
<evidence type="ECO:0000256" key="8">
    <source>
        <dbReference type="RuleBase" id="RU364001"/>
    </source>
</evidence>
<comment type="cofactor">
    <cofactor evidence="8">
        <name>[2Fe-2S] cluster</name>
        <dbReference type="ChEBI" id="CHEBI:190135"/>
    </cofactor>
    <text evidence="8">Binds 1 [2Fe-2S] cluster.</text>
</comment>
<organism evidence="10">
    <name type="scientific">Alexandrium andersonii</name>
    <dbReference type="NCBI Taxonomy" id="327968"/>
    <lineage>
        <taxon>Eukaryota</taxon>
        <taxon>Sar</taxon>
        <taxon>Alveolata</taxon>
        <taxon>Dinophyceae</taxon>
        <taxon>Gonyaulacales</taxon>
        <taxon>Pyrocystaceae</taxon>
        <taxon>Alexandrium</taxon>
    </lineage>
</organism>
<dbReference type="GO" id="GO:0009055">
    <property type="term" value="F:electron transfer activity"/>
    <property type="evidence" value="ECO:0007669"/>
    <property type="project" value="InterPro"/>
</dbReference>
<dbReference type="GO" id="GO:0051537">
    <property type="term" value="F:2 iron, 2 sulfur cluster binding"/>
    <property type="evidence" value="ECO:0007669"/>
    <property type="project" value="UniProtKB-KW"/>
</dbReference>
<name>A0A7S2D257_9DINO</name>
<dbReference type="FunFam" id="3.10.20.30:FF:000014">
    <property type="entry name" value="Ferredoxin"/>
    <property type="match status" value="1"/>
</dbReference>
<dbReference type="Pfam" id="PF00111">
    <property type="entry name" value="Fer2"/>
    <property type="match status" value="1"/>
</dbReference>
<dbReference type="PROSITE" id="PS51085">
    <property type="entry name" value="2FE2S_FER_2"/>
    <property type="match status" value="1"/>
</dbReference>
<evidence type="ECO:0000259" key="9">
    <source>
        <dbReference type="PROSITE" id="PS51085"/>
    </source>
</evidence>
<dbReference type="InterPro" id="IPR010241">
    <property type="entry name" value="Fd_pln"/>
</dbReference>
<keyword evidence="7 8" id="KW-0411">Iron-sulfur</keyword>
<comment type="similarity">
    <text evidence="1 8">Belongs to the 2Fe2S plant-type ferredoxin family.</text>
</comment>
<dbReference type="InterPro" id="IPR001041">
    <property type="entry name" value="2Fe-2S_ferredoxin-type"/>
</dbReference>
<dbReference type="CDD" id="cd00207">
    <property type="entry name" value="fer2"/>
    <property type="match status" value="1"/>
</dbReference>
<evidence type="ECO:0000256" key="3">
    <source>
        <dbReference type="ARBA" id="ARBA00022714"/>
    </source>
</evidence>
<comment type="function">
    <text evidence="8">Ferredoxins are iron-sulfur proteins that transfer electrons in a wide variety of metabolic reactions.</text>
</comment>
<accession>A0A7S2D257</accession>
<dbReference type="NCBIfam" id="TIGR02008">
    <property type="entry name" value="fdx_plant"/>
    <property type="match status" value="1"/>
</dbReference>
<dbReference type="PANTHER" id="PTHR43112">
    <property type="entry name" value="FERREDOXIN"/>
    <property type="match status" value="1"/>
</dbReference>
<evidence type="ECO:0000256" key="7">
    <source>
        <dbReference type="ARBA" id="ARBA00023014"/>
    </source>
</evidence>
<protein>
    <recommendedName>
        <fullName evidence="8">Ferredoxin</fullName>
    </recommendedName>
</protein>
<keyword evidence="5 8" id="KW-0249">Electron transport</keyword>
<keyword evidence="2 8" id="KW-0813">Transport</keyword>
<dbReference type="AlphaFoldDB" id="A0A7S2D257"/>
<dbReference type="GO" id="GO:0022900">
    <property type="term" value="P:electron transport chain"/>
    <property type="evidence" value="ECO:0007669"/>
    <property type="project" value="InterPro"/>
</dbReference>
<sequence length="114" mass="12667">MRGGRGAPRDRQRERSLVNARYKITLETPDGVEEFECPEDEYILDRAEMMGIDLPYSCRAGACSCCAGKLLSGSIDQSEQAFLDEDLAAKGFCMTCVTYPTSDVTIRTHCEDDI</sequence>
<evidence type="ECO:0000313" key="10">
    <source>
        <dbReference type="EMBL" id="CAD9440132.1"/>
    </source>
</evidence>
<dbReference type="GO" id="GO:0046872">
    <property type="term" value="F:metal ion binding"/>
    <property type="evidence" value="ECO:0007669"/>
    <property type="project" value="UniProtKB-KW"/>
</dbReference>
<dbReference type="SUPFAM" id="SSF54292">
    <property type="entry name" value="2Fe-2S ferredoxin-like"/>
    <property type="match status" value="1"/>
</dbReference>